<dbReference type="PANTHER" id="PTHR11627">
    <property type="entry name" value="FRUCTOSE-BISPHOSPHATE ALDOLASE"/>
    <property type="match status" value="1"/>
</dbReference>
<evidence type="ECO:0000256" key="1">
    <source>
        <dbReference type="ARBA" id="ARBA00004714"/>
    </source>
</evidence>
<protein>
    <recommendedName>
        <fullName evidence="3">fructose-bisphosphate aldolase</fullName>
        <ecNumber evidence="3">4.1.2.13</ecNumber>
    </recommendedName>
    <alternativeName>
        <fullName evidence="6">Fructose-bisphosphate aldolase class I</fullName>
    </alternativeName>
</protein>
<gene>
    <name evidence="7" type="ORF">FHS75_000771</name>
</gene>
<organism evidence="7 8">
    <name type="scientific">Novosphingobium marinum</name>
    <dbReference type="NCBI Taxonomy" id="1514948"/>
    <lineage>
        <taxon>Bacteria</taxon>
        <taxon>Pseudomonadati</taxon>
        <taxon>Pseudomonadota</taxon>
        <taxon>Alphaproteobacteria</taxon>
        <taxon>Sphingomonadales</taxon>
        <taxon>Sphingomonadaceae</taxon>
        <taxon>Novosphingobium</taxon>
    </lineage>
</organism>
<evidence type="ECO:0000313" key="7">
    <source>
        <dbReference type="EMBL" id="NYH94466.1"/>
    </source>
</evidence>
<evidence type="ECO:0000256" key="4">
    <source>
        <dbReference type="ARBA" id="ARBA00023152"/>
    </source>
</evidence>
<reference evidence="7 8" key="1">
    <citation type="submission" date="2020-07" db="EMBL/GenBank/DDBJ databases">
        <title>Genomic Encyclopedia of Type Strains, Phase IV (KMG-IV): sequencing the most valuable type-strain genomes for metagenomic binning, comparative biology and taxonomic classification.</title>
        <authorList>
            <person name="Goeker M."/>
        </authorList>
    </citation>
    <scope>NUCLEOTIDE SEQUENCE [LARGE SCALE GENOMIC DNA]</scope>
    <source>
        <strain evidence="7 8">DSM 29043</strain>
    </source>
</reference>
<sequence length="302" mass="32625">MQTSEMTAKIAEGNGFIAALDQSGGSTPKALRGYGVSDDEWSGDEEMFAKIHEMRSRIITSPAFTGDKVIGAILFERTMNGEIDGKPVPGVLHDKGIVPFIKIDKGLEEQANGVQLMKPMPGLDDLLDHSRVLGMFGTKERSVIHEPNREGIAAIVAQQIEIGRQVLSHGLMPILEPETNIKGANRAECDTILVEELEKQLSAMPGDEKVMLKLSIPVKPGHYDALVDHPRVLRVVALSGGYERPEACEELAKNRGMIASFSRALLQDLRASMSDAEFDKSLGGAIDQIHAASTQKTASASA</sequence>
<dbReference type="GO" id="GO:0004332">
    <property type="term" value="F:fructose-bisphosphate aldolase activity"/>
    <property type="evidence" value="ECO:0007669"/>
    <property type="project" value="UniProtKB-EC"/>
</dbReference>
<dbReference type="NCBIfam" id="NF003784">
    <property type="entry name" value="PRK05377.1"/>
    <property type="match status" value="1"/>
</dbReference>
<dbReference type="SUPFAM" id="SSF51569">
    <property type="entry name" value="Aldolase"/>
    <property type="match status" value="1"/>
</dbReference>
<keyword evidence="5 7" id="KW-0456">Lyase</keyword>
<dbReference type="Pfam" id="PF00274">
    <property type="entry name" value="Glycolytic"/>
    <property type="match status" value="1"/>
</dbReference>
<accession>A0A7Y9XTT5</accession>
<dbReference type="InterPro" id="IPR013785">
    <property type="entry name" value="Aldolase_TIM"/>
</dbReference>
<dbReference type="InterPro" id="IPR000741">
    <property type="entry name" value="FBA_I"/>
</dbReference>
<dbReference type="UniPathway" id="UPA00109">
    <property type="reaction ID" value="UER00183"/>
</dbReference>
<evidence type="ECO:0000313" key="8">
    <source>
        <dbReference type="Proteomes" id="UP000522081"/>
    </source>
</evidence>
<dbReference type="Gene3D" id="3.20.20.70">
    <property type="entry name" value="Aldolase class I"/>
    <property type="match status" value="1"/>
</dbReference>
<name>A0A7Y9XTT5_9SPHN</name>
<comment type="pathway">
    <text evidence="1">Carbohydrate degradation; glycolysis; D-glyceraldehyde 3-phosphate and glycerone phosphate from D-glucose: step 4/4.</text>
</comment>
<evidence type="ECO:0000256" key="5">
    <source>
        <dbReference type="ARBA" id="ARBA00023239"/>
    </source>
</evidence>
<keyword evidence="8" id="KW-1185">Reference proteome</keyword>
<dbReference type="GO" id="GO:0006096">
    <property type="term" value="P:glycolytic process"/>
    <property type="evidence" value="ECO:0007669"/>
    <property type="project" value="UniProtKB-UniPathway"/>
</dbReference>
<dbReference type="EMBL" id="JACBZF010000001">
    <property type="protein sequence ID" value="NYH94466.1"/>
    <property type="molecule type" value="Genomic_DNA"/>
</dbReference>
<comment type="similarity">
    <text evidence="2">Belongs to the class I fructose-bisphosphate aldolase family.</text>
</comment>
<evidence type="ECO:0000256" key="2">
    <source>
        <dbReference type="ARBA" id="ARBA00010387"/>
    </source>
</evidence>
<dbReference type="EC" id="4.1.2.13" evidence="3"/>
<evidence type="ECO:0000256" key="3">
    <source>
        <dbReference type="ARBA" id="ARBA00013068"/>
    </source>
</evidence>
<dbReference type="AlphaFoldDB" id="A0A7Y9XTT5"/>
<keyword evidence="4" id="KW-0324">Glycolysis</keyword>
<evidence type="ECO:0000256" key="6">
    <source>
        <dbReference type="ARBA" id="ARBA00029799"/>
    </source>
</evidence>
<proteinExistence type="inferred from homology"/>
<comment type="caution">
    <text evidence="7">The sequence shown here is derived from an EMBL/GenBank/DDBJ whole genome shotgun (WGS) entry which is preliminary data.</text>
</comment>
<dbReference type="Proteomes" id="UP000522081">
    <property type="component" value="Unassembled WGS sequence"/>
</dbReference>
<dbReference type="RefSeq" id="WP_179406381.1">
    <property type="nucleotide sequence ID" value="NZ_BMGF01000001.1"/>
</dbReference>